<dbReference type="RefSeq" id="WP_105017270.1">
    <property type="nucleotide sequence ID" value="NZ_MSCN01000001.1"/>
</dbReference>
<name>A0A2S7WSU3_9FLAO</name>
<gene>
    <name evidence="1" type="ORF">BTO18_16460</name>
</gene>
<evidence type="ECO:0000313" key="2">
    <source>
        <dbReference type="Proteomes" id="UP000238882"/>
    </source>
</evidence>
<protein>
    <recommendedName>
        <fullName evidence="3">Phage protein</fullName>
    </recommendedName>
</protein>
<accession>A0A2S7WSU3</accession>
<dbReference type="AlphaFoldDB" id="A0A2S7WSU3"/>
<proteinExistence type="predicted"/>
<dbReference type="EMBL" id="MSCN01000001">
    <property type="protein sequence ID" value="PQJ80667.1"/>
    <property type="molecule type" value="Genomic_DNA"/>
</dbReference>
<comment type="caution">
    <text evidence="1">The sequence shown here is derived from an EMBL/GenBank/DDBJ whole genome shotgun (WGS) entry which is preliminary data.</text>
</comment>
<dbReference type="OrthoDB" id="1202793at2"/>
<keyword evidence="2" id="KW-1185">Reference proteome</keyword>
<organism evidence="1 2">
    <name type="scientific">Polaribacter porphyrae</name>
    <dbReference type="NCBI Taxonomy" id="1137780"/>
    <lineage>
        <taxon>Bacteria</taxon>
        <taxon>Pseudomonadati</taxon>
        <taxon>Bacteroidota</taxon>
        <taxon>Flavobacteriia</taxon>
        <taxon>Flavobacteriales</taxon>
        <taxon>Flavobacteriaceae</taxon>
    </lineage>
</organism>
<evidence type="ECO:0008006" key="3">
    <source>
        <dbReference type="Google" id="ProtNLM"/>
    </source>
</evidence>
<sequence length="73" mass="8259">MKKVVTKTVNLDLVGVNGNAFMIMGVFQRHAKKEGWSQQEIDLVLAEAKSSDYNHLLTTIENHCEPKNENDDD</sequence>
<reference evidence="1 2" key="1">
    <citation type="submission" date="2016-12" db="EMBL/GenBank/DDBJ databases">
        <title>Trade-off between light-utilization and light-protection in marine flavobacteria.</title>
        <authorList>
            <person name="Kumagai Y."/>
            <person name="Yoshizawa S."/>
            <person name="Kogure K."/>
            <person name="Iwasaki W."/>
        </authorList>
    </citation>
    <scope>NUCLEOTIDE SEQUENCE [LARGE SCALE GENOMIC DNA]</scope>
    <source>
        <strain evidence="1 2">NBRC 108759</strain>
    </source>
</reference>
<dbReference type="Proteomes" id="UP000238882">
    <property type="component" value="Unassembled WGS sequence"/>
</dbReference>
<evidence type="ECO:0000313" key="1">
    <source>
        <dbReference type="EMBL" id="PQJ80667.1"/>
    </source>
</evidence>